<dbReference type="Gene3D" id="3.30.559.10">
    <property type="entry name" value="Chloramphenicol acetyltransferase-like domain"/>
    <property type="match status" value="1"/>
</dbReference>
<comment type="caution">
    <text evidence="1">The sequence shown here is derived from an EMBL/GenBank/DDBJ whole genome shotgun (WGS) entry which is preliminary data.</text>
</comment>
<dbReference type="InterPro" id="IPR023213">
    <property type="entry name" value="CAT-like_dom_sf"/>
</dbReference>
<gene>
    <name evidence="1" type="ORF">DFH08DRAFT_820555</name>
</gene>
<dbReference type="AlphaFoldDB" id="A0AAD7EDY8"/>
<organism evidence="1 2">
    <name type="scientific">Mycena albidolilacea</name>
    <dbReference type="NCBI Taxonomy" id="1033008"/>
    <lineage>
        <taxon>Eukaryota</taxon>
        <taxon>Fungi</taxon>
        <taxon>Dikarya</taxon>
        <taxon>Basidiomycota</taxon>
        <taxon>Agaricomycotina</taxon>
        <taxon>Agaricomycetes</taxon>
        <taxon>Agaricomycetidae</taxon>
        <taxon>Agaricales</taxon>
        <taxon>Marasmiineae</taxon>
        <taxon>Mycenaceae</taxon>
        <taxon>Mycena</taxon>
    </lineage>
</organism>
<protein>
    <submittedName>
        <fullName evidence="1">Uncharacterized protein</fullName>
    </submittedName>
</protein>
<name>A0AAD7EDY8_9AGAR</name>
<evidence type="ECO:0000313" key="1">
    <source>
        <dbReference type="EMBL" id="KAJ7315284.1"/>
    </source>
</evidence>
<reference evidence="1" key="1">
    <citation type="submission" date="2023-03" db="EMBL/GenBank/DDBJ databases">
        <title>Massive genome expansion in bonnet fungi (Mycena s.s.) driven by repeated elements and novel gene families across ecological guilds.</title>
        <authorList>
            <consortium name="Lawrence Berkeley National Laboratory"/>
            <person name="Harder C.B."/>
            <person name="Miyauchi S."/>
            <person name="Viragh M."/>
            <person name="Kuo A."/>
            <person name="Thoen E."/>
            <person name="Andreopoulos B."/>
            <person name="Lu D."/>
            <person name="Skrede I."/>
            <person name="Drula E."/>
            <person name="Henrissat B."/>
            <person name="Morin E."/>
            <person name="Kohler A."/>
            <person name="Barry K."/>
            <person name="LaButti K."/>
            <person name="Morin E."/>
            <person name="Salamov A."/>
            <person name="Lipzen A."/>
            <person name="Mereny Z."/>
            <person name="Hegedus B."/>
            <person name="Baldrian P."/>
            <person name="Stursova M."/>
            <person name="Weitz H."/>
            <person name="Taylor A."/>
            <person name="Grigoriev I.V."/>
            <person name="Nagy L.G."/>
            <person name="Martin F."/>
            <person name="Kauserud H."/>
        </authorList>
    </citation>
    <scope>NUCLEOTIDE SEQUENCE</scope>
    <source>
        <strain evidence="1">CBHHK002</strain>
    </source>
</reference>
<keyword evidence="2" id="KW-1185">Reference proteome</keyword>
<dbReference type="Proteomes" id="UP001218218">
    <property type="component" value="Unassembled WGS sequence"/>
</dbReference>
<proteinExistence type="predicted"/>
<dbReference type="EMBL" id="JARIHO010000062">
    <property type="protein sequence ID" value="KAJ7315284.1"/>
    <property type="molecule type" value="Genomic_DNA"/>
</dbReference>
<accession>A0AAD7EDY8</accession>
<evidence type="ECO:0000313" key="2">
    <source>
        <dbReference type="Proteomes" id="UP001218218"/>
    </source>
</evidence>
<sequence>MTEVPLTVWVHPKIPEGFFPISVGTDCLNFEVPADSSPLVRARCSMRMTFPGPLDKDGLVAVYEETLRVFPHATGQLRRKRNDWMVSSISDLTMKLGPSTQGVPLTFATTSEPWDHYQYPAEYPVHLMNPVAIDFMCALDTAYDKPMLRCKVTYCPTSNKTIIAWSSCHLIGDSSFIYHFHHIWSQAYQGKKPLFGPPTYERYRTAPADEHVNNPDTAGFLANYLSHIRMLYPMEEWVRKVTAALASTVQVDLLFTACQIQQLHLVADFSSASGATSYCGMRNPPSLPPSLPLSTLRIPGPPAIGNTIFQAHTPLQGLTPTEATSIGAVVRTVGTSITAAREYVHIKADLAEAEQGGAGAPVWPGEGEGRADWSASHFGYGADKARAVMYGSFAGYARVFKASPVKQADGAWATDTKVNVKGPDTNEWKANTAARNPNDGALWLCVRVPTAVRDAFLAAVAGDLLSPGFPQNLVRREREIQAWIPEGARAKL</sequence>